<dbReference type="EMBL" id="LGRX02033270">
    <property type="protein sequence ID" value="KAK3241962.1"/>
    <property type="molecule type" value="Genomic_DNA"/>
</dbReference>
<feature type="active site" evidence="5 6">
    <location>
        <position position="614"/>
    </location>
</feature>
<accession>A0AAE0BUE1</accession>
<evidence type="ECO:0000259" key="7">
    <source>
        <dbReference type="PROSITE" id="PS50203"/>
    </source>
</evidence>
<evidence type="ECO:0000256" key="2">
    <source>
        <dbReference type="ARBA" id="ARBA00022670"/>
    </source>
</evidence>
<evidence type="ECO:0000256" key="3">
    <source>
        <dbReference type="ARBA" id="ARBA00022801"/>
    </source>
</evidence>
<dbReference type="GO" id="GO:0004198">
    <property type="term" value="F:calcium-dependent cysteine-type endopeptidase activity"/>
    <property type="evidence" value="ECO:0007669"/>
    <property type="project" value="InterPro"/>
</dbReference>
<evidence type="ECO:0000313" key="9">
    <source>
        <dbReference type="Proteomes" id="UP001190700"/>
    </source>
</evidence>
<protein>
    <recommendedName>
        <fullName evidence="7">Calpain catalytic domain-containing protein</fullName>
    </recommendedName>
</protein>
<keyword evidence="9" id="KW-1185">Reference proteome</keyword>
<sequence>MPPVGTSHLRICEDFTADDTSLYRLLTIPGSSRPTDMSSRAFKYEQGCLGGGNDYKSESMSLEEAMEAASCDECIGFTWNGEREPEGAVHVFVKNTACSTKVKKSEGWHTLLRVPDKAPDSTVSAPEATLRAFKYEQGCLGGGNDYKSESMSLEEAMEAASCDECIGFTWNGEREPEGAVHVFVKNTACSTKVKKSEGWHTLLRVPDKAPEPTDAHKEEWAVASEKQRRRHFEYHPGFLRGLQDVEGEKLPLQEAMRRCASVDGTLGLCWEGDKDPGAEGATVFIVSSEGSREVSAVDGWNTLLLQPEGQFEYAAGSLPGGNDLITGPMSLEEAVEAADCPQACGFTWSGEREPEGQVPMFVKTTECGAPNNAAQGWHTMLRVTDTSPDAEVRTLPVTPRTYVVPSEALGTWPEEALATLVRAGDVGAGFDEDPLPAVLAALPAGTRFIDAEFPPCWSSIGEGRSTSAIHGSAKQRSFKGMTWVPAASLHLGEDGKIASTSSIGKVEVRVENVTGEALDLFWVSFSGEERLLSTLAPDAPPFVQVTYATHVFRCKLQSSGAEMGLYVCTEESAQTWTPQGGAREGRVVDVGKMELFEKSTCQATDVMQGGISDCWLMQSIAAAAYRFPDVVVESINPKVPSEQGVYSVRMWSPRHQHHFYLLLDDYIPTMGGLTPYFSRFNAQGAGLWVMLIEKAFAKLGGGYSSLNNKLTKEGSSSALCRLLGGTPGVNLWDESQWEELIASEALWEEIVERRKAGGVSVLASAKGTESDPELVGQDGLVTHHGYTLLALVEVQGLKMMQIRNVWGHTEWRGDWSDESPLWDENPDVRAECGFTEVKDDGIFWMCYPDFVREFGGIWHN</sequence>
<dbReference type="Gene3D" id="2.60.40.780">
    <property type="entry name" value="von Hippel-Lindau disease tumour suppressor, beta domain"/>
    <property type="match status" value="1"/>
</dbReference>
<dbReference type="GO" id="GO:0006508">
    <property type="term" value="P:proteolysis"/>
    <property type="evidence" value="ECO:0007669"/>
    <property type="project" value="UniProtKB-KW"/>
</dbReference>
<dbReference type="InterPro" id="IPR022684">
    <property type="entry name" value="Calpain_cysteine_protease"/>
</dbReference>
<dbReference type="SMART" id="SM00230">
    <property type="entry name" value="CysPc"/>
    <property type="match status" value="1"/>
</dbReference>
<comment type="caution">
    <text evidence="8">The sequence shown here is derived from an EMBL/GenBank/DDBJ whole genome shotgun (WGS) entry which is preliminary data.</text>
</comment>
<dbReference type="AlphaFoldDB" id="A0AAE0BUE1"/>
<evidence type="ECO:0000256" key="5">
    <source>
        <dbReference type="PIRSR" id="PIRSR622684-1"/>
    </source>
</evidence>
<dbReference type="SUPFAM" id="SSF49468">
    <property type="entry name" value="VHL"/>
    <property type="match status" value="1"/>
</dbReference>
<keyword evidence="2 6" id="KW-0645">Protease</keyword>
<dbReference type="InterPro" id="IPR036208">
    <property type="entry name" value="VHL_sf"/>
</dbReference>
<dbReference type="SUPFAM" id="SSF54001">
    <property type="entry name" value="Cysteine proteinases"/>
    <property type="match status" value="1"/>
</dbReference>
<keyword evidence="3 6" id="KW-0378">Hydrolase</keyword>
<dbReference type="Pfam" id="PF00648">
    <property type="entry name" value="Peptidase_C2"/>
    <property type="match status" value="1"/>
</dbReference>
<feature type="active site" evidence="5 6">
    <location>
        <position position="784"/>
    </location>
</feature>
<dbReference type="InterPro" id="IPR037140">
    <property type="entry name" value="VHL_beta_dom_sf"/>
</dbReference>
<dbReference type="Proteomes" id="UP001190700">
    <property type="component" value="Unassembled WGS sequence"/>
</dbReference>
<gene>
    <name evidence="8" type="ORF">CYMTET_48305</name>
</gene>
<proteinExistence type="inferred from homology"/>
<comment type="similarity">
    <text evidence="1">Belongs to the peptidase C2 family.</text>
</comment>
<feature type="active site" evidence="5 6">
    <location>
        <position position="804"/>
    </location>
</feature>
<dbReference type="InterPro" id="IPR001300">
    <property type="entry name" value="Peptidase_C2_calpain_cat"/>
</dbReference>
<evidence type="ECO:0000256" key="6">
    <source>
        <dbReference type="PROSITE-ProRule" id="PRU00239"/>
    </source>
</evidence>
<dbReference type="PANTHER" id="PTHR10183">
    <property type="entry name" value="CALPAIN"/>
    <property type="match status" value="1"/>
</dbReference>
<name>A0AAE0BUE1_9CHLO</name>
<evidence type="ECO:0000256" key="4">
    <source>
        <dbReference type="ARBA" id="ARBA00022807"/>
    </source>
</evidence>
<organism evidence="8 9">
    <name type="scientific">Cymbomonas tetramitiformis</name>
    <dbReference type="NCBI Taxonomy" id="36881"/>
    <lineage>
        <taxon>Eukaryota</taxon>
        <taxon>Viridiplantae</taxon>
        <taxon>Chlorophyta</taxon>
        <taxon>Pyramimonadophyceae</taxon>
        <taxon>Pyramimonadales</taxon>
        <taxon>Pyramimonadaceae</taxon>
        <taxon>Cymbomonas</taxon>
    </lineage>
</organism>
<evidence type="ECO:0000313" key="8">
    <source>
        <dbReference type="EMBL" id="KAK3241962.1"/>
    </source>
</evidence>
<dbReference type="PROSITE" id="PS50203">
    <property type="entry name" value="CALPAIN_CAT"/>
    <property type="match status" value="1"/>
</dbReference>
<reference evidence="8 9" key="1">
    <citation type="journal article" date="2015" name="Genome Biol. Evol.">
        <title>Comparative Genomics of a Bacterivorous Green Alga Reveals Evolutionary Causalities and Consequences of Phago-Mixotrophic Mode of Nutrition.</title>
        <authorList>
            <person name="Burns J.A."/>
            <person name="Paasch A."/>
            <person name="Narechania A."/>
            <person name="Kim E."/>
        </authorList>
    </citation>
    <scope>NUCLEOTIDE SEQUENCE [LARGE SCALE GENOMIC DNA]</scope>
    <source>
        <strain evidence="8 9">PLY_AMNH</strain>
    </source>
</reference>
<evidence type="ECO:0000256" key="1">
    <source>
        <dbReference type="ARBA" id="ARBA00007623"/>
    </source>
</evidence>
<dbReference type="PANTHER" id="PTHR10183:SF379">
    <property type="entry name" value="CALPAIN-5"/>
    <property type="match status" value="1"/>
</dbReference>
<dbReference type="InterPro" id="IPR038765">
    <property type="entry name" value="Papain-like_cys_pep_sf"/>
</dbReference>
<feature type="domain" description="Calpain catalytic" evidence="7">
    <location>
        <begin position="604"/>
        <end position="860"/>
    </location>
</feature>
<keyword evidence="4 6" id="KW-0788">Thiol protease</keyword>
<dbReference type="Gene3D" id="3.90.70.10">
    <property type="entry name" value="Cysteine proteinases"/>
    <property type="match status" value="1"/>
</dbReference>